<dbReference type="RefSeq" id="WP_108434572.1">
    <property type="nucleotide sequence ID" value="NZ_CP028918.1"/>
</dbReference>
<evidence type="ECO:0000313" key="3">
    <source>
        <dbReference type="Proteomes" id="UP000244496"/>
    </source>
</evidence>
<gene>
    <name evidence="2" type="ORF">HYN69_03835</name>
</gene>
<dbReference type="EMBL" id="CP028918">
    <property type="protein sequence ID" value="AWB47747.1"/>
    <property type="molecule type" value="Genomic_DNA"/>
</dbReference>
<dbReference type="AlphaFoldDB" id="A0A2S0UIT3"/>
<reference evidence="2 3" key="1">
    <citation type="submission" date="2018-04" db="EMBL/GenBank/DDBJ databases">
        <title>Genome sequencing of Gemmobacter.</title>
        <authorList>
            <person name="Yi H."/>
            <person name="Baek M.-G."/>
        </authorList>
    </citation>
    <scope>NUCLEOTIDE SEQUENCE [LARGE SCALE GENOMIC DNA]</scope>
    <source>
        <strain evidence="2 3">HYN0069</strain>
    </source>
</reference>
<protein>
    <recommendedName>
        <fullName evidence="1">Co-chaperone DjlA N-terminal domain-containing protein</fullName>
    </recommendedName>
</protein>
<name>A0A2S0UIT3_9RHOB</name>
<dbReference type="Gene3D" id="1.10.3680.10">
    <property type="entry name" value="TerB-like"/>
    <property type="match status" value="1"/>
</dbReference>
<accession>A0A2S0UIT3</accession>
<organism evidence="2 3">
    <name type="scientific">Paragemmobacter aquarius</name>
    <dbReference type="NCBI Taxonomy" id="2169400"/>
    <lineage>
        <taxon>Bacteria</taxon>
        <taxon>Pseudomonadati</taxon>
        <taxon>Pseudomonadota</taxon>
        <taxon>Alphaproteobacteria</taxon>
        <taxon>Rhodobacterales</taxon>
        <taxon>Paracoccaceae</taxon>
        <taxon>Paragemmobacter</taxon>
    </lineage>
</organism>
<dbReference type="KEGG" id="geh:HYN69_03835"/>
<evidence type="ECO:0000259" key="1">
    <source>
        <dbReference type="Pfam" id="PF05099"/>
    </source>
</evidence>
<dbReference type="SUPFAM" id="SSF158682">
    <property type="entry name" value="TerB-like"/>
    <property type="match status" value="1"/>
</dbReference>
<dbReference type="InterPro" id="IPR029024">
    <property type="entry name" value="TerB-like"/>
</dbReference>
<keyword evidence="3" id="KW-1185">Reference proteome</keyword>
<dbReference type="Pfam" id="PF05099">
    <property type="entry name" value="TerB"/>
    <property type="match status" value="1"/>
</dbReference>
<dbReference type="InterPro" id="IPR007791">
    <property type="entry name" value="DjlA_N"/>
</dbReference>
<dbReference type="CDD" id="cd07313">
    <property type="entry name" value="terB_like_2"/>
    <property type="match status" value="1"/>
</dbReference>
<sequence>MFENLLRSLLAPAPTRLPDPDARLAMAALLVRIAKTDGLYSAEEVERIDRILMTRHHLGPFEVARLRSEAETLEAEAPDTVRFTRAIKAATDVDDRSALMQAMWSVALSDGLRDAEEDRLLRMVASLLGLTDVESNLARQRAEQQ</sequence>
<dbReference type="Proteomes" id="UP000244496">
    <property type="component" value="Chromosome"/>
</dbReference>
<proteinExistence type="predicted"/>
<feature type="domain" description="Co-chaperone DjlA N-terminal" evidence="1">
    <location>
        <begin position="23"/>
        <end position="140"/>
    </location>
</feature>
<dbReference type="OrthoDB" id="5402150at2"/>
<evidence type="ECO:0000313" key="2">
    <source>
        <dbReference type="EMBL" id="AWB47747.1"/>
    </source>
</evidence>